<reference evidence="1 2" key="1">
    <citation type="journal article" date="2020" name="Cell">
        <title>Large-Scale Comparative Analyses of Tick Genomes Elucidate Their Genetic Diversity and Vector Capacities.</title>
        <authorList>
            <consortium name="Tick Genome and Microbiome Consortium (TIGMIC)"/>
            <person name="Jia N."/>
            <person name="Wang J."/>
            <person name="Shi W."/>
            <person name="Du L."/>
            <person name="Sun Y."/>
            <person name="Zhan W."/>
            <person name="Jiang J.F."/>
            <person name="Wang Q."/>
            <person name="Zhang B."/>
            <person name="Ji P."/>
            <person name="Bell-Sakyi L."/>
            <person name="Cui X.M."/>
            <person name="Yuan T.T."/>
            <person name="Jiang B.G."/>
            <person name="Yang W.F."/>
            <person name="Lam T.T."/>
            <person name="Chang Q.C."/>
            <person name="Ding S.J."/>
            <person name="Wang X.J."/>
            <person name="Zhu J.G."/>
            <person name="Ruan X.D."/>
            <person name="Zhao L."/>
            <person name="Wei J.T."/>
            <person name="Ye R.Z."/>
            <person name="Que T.C."/>
            <person name="Du C.H."/>
            <person name="Zhou Y.H."/>
            <person name="Cheng J.X."/>
            <person name="Dai P.F."/>
            <person name="Guo W.B."/>
            <person name="Han X.H."/>
            <person name="Huang E.J."/>
            <person name="Li L.F."/>
            <person name="Wei W."/>
            <person name="Gao Y.C."/>
            <person name="Liu J.Z."/>
            <person name="Shao H.Z."/>
            <person name="Wang X."/>
            <person name="Wang C.C."/>
            <person name="Yang T.C."/>
            <person name="Huo Q.B."/>
            <person name="Li W."/>
            <person name="Chen H.Y."/>
            <person name="Chen S.E."/>
            <person name="Zhou L.G."/>
            <person name="Ni X.B."/>
            <person name="Tian J.H."/>
            <person name="Sheng Y."/>
            <person name="Liu T."/>
            <person name="Pan Y.S."/>
            <person name="Xia L.Y."/>
            <person name="Li J."/>
            <person name="Zhao F."/>
            <person name="Cao W.C."/>
        </authorList>
    </citation>
    <scope>NUCLEOTIDE SEQUENCE [LARGE SCALE GENOMIC DNA]</scope>
    <source>
        <strain evidence="1">Iper-2018</strain>
    </source>
</reference>
<keyword evidence="2" id="KW-1185">Reference proteome</keyword>
<name>A0AC60PXR5_IXOPE</name>
<sequence>MFNVNDVLKCAGLLLNMRGSDHPIIDNCRDLLFGGMTSYRNTGTLVSLFNKLKRKGTASVDDTLVRANYERVVKASEMQHIMQALHSSTLTTLGGEKEEDVVLGNKLAVLVGDLFLTLAFKEITDIQDNTVLETFSKGVELFARPDFEETPRRPSIDWWEKCNAEKRSWFASAFECSVLVAGLRDLLFGGVTSYRNTGTLVSLFNKLKRKGTASVDDTLVQANYERVVKASEMQHIMGALHSSTLTTLSGEKEEDVVLGNKLAVLVGDLFLTLAFKEITDIQDNNVLETFSKGVELFARPDFEETPRRPSIDWWEKCNAEKRSWLASAFECSVLVAGLRCDDEREAARKCGRNLVLAMQVRYT</sequence>
<organism evidence="1 2">
    <name type="scientific">Ixodes persulcatus</name>
    <name type="common">Taiga tick</name>
    <dbReference type="NCBI Taxonomy" id="34615"/>
    <lineage>
        <taxon>Eukaryota</taxon>
        <taxon>Metazoa</taxon>
        <taxon>Ecdysozoa</taxon>
        <taxon>Arthropoda</taxon>
        <taxon>Chelicerata</taxon>
        <taxon>Arachnida</taxon>
        <taxon>Acari</taxon>
        <taxon>Parasitiformes</taxon>
        <taxon>Ixodida</taxon>
        <taxon>Ixodoidea</taxon>
        <taxon>Ixodidae</taxon>
        <taxon>Ixodinae</taxon>
        <taxon>Ixodes</taxon>
    </lineage>
</organism>
<proteinExistence type="predicted"/>
<gene>
    <name evidence="1" type="ORF">HPB47_026767</name>
</gene>
<evidence type="ECO:0000313" key="2">
    <source>
        <dbReference type="Proteomes" id="UP000805193"/>
    </source>
</evidence>
<evidence type="ECO:0000313" key="1">
    <source>
        <dbReference type="EMBL" id="KAG0426100.1"/>
    </source>
</evidence>
<protein>
    <submittedName>
        <fullName evidence="1">Uncharacterized protein</fullName>
    </submittedName>
</protein>
<accession>A0AC60PXR5</accession>
<dbReference type="Proteomes" id="UP000805193">
    <property type="component" value="Unassembled WGS sequence"/>
</dbReference>
<dbReference type="EMBL" id="JABSTQ010009763">
    <property type="protein sequence ID" value="KAG0426100.1"/>
    <property type="molecule type" value="Genomic_DNA"/>
</dbReference>
<comment type="caution">
    <text evidence="1">The sequence shown here is derived from an EMBL/GenBank/DDBJ whole genome shotgun (WGS) entry which is preliminary data.</text>
</comment>